<dbReference type="EMBL" id="JAJMLW010000001">
    <property type="protein sequence ID" value="MCI2241146.1"/>
    <property type="molecule type" value="Genomic_DNA"/>
</dbReference>
<evidence type="ECO:0000259" key="4">
    <source>
        <dbReference type="PROSITE" id="PS50949"/>
    </source>
</evidence>
<evidence type="ECO:0000256" key="1">
    <source>
        <dbReference type="ARBA" id="ARBA00023015"/>
    </source>
</evidence>
<accession>A0ABS9WE56</accession>
<dbReference type="CDD" id="cd07377">
    <property type="entry name" value="WHTH_GntR"/>
    <property type="match status" value="1"/>
</dbReference>
<proteinExistence type="predicted"/>
<dbReference type="PROSITE" id="PS50949">
    <property type="entry name" value="HTH_GNTR"/>
    <property type="match status" value="1"/>
</dbReference>
<evidence type="ECO:0000256" key="3">
    <source>
        <dbReference type="ARBA" id="ARBA00023163"/>
    </source>
</evidence>
<dbReference type="InterPro" id="IPR036390">
    <property type="entry name" value="WH_DNA-bd_sf"/>
</dbReference>
<feature type="domain" description="HTH gntR-type" evidence="4">
    <location>
        <begin position="11"/>
        <end position="79"/>
    </location>
</feature>
<dbReference type="InterPro" id="IPR036388">
    <property type="entry name" value="WH-like_DNA-bd_sf"/>
</dbReference>
<dbReference type="PANTHER" id="PTHR38445:SF12">
    <property type="entry name" value="GNTR-FAMILY TRANSCRIPTIONAL REGULATOR"/>
    <property type="match status" value="1"/>
</dbReference>
<keyword evidence="1" id="KW-0805">Transcription regulation</keyword>
<dbReference type="Gene3D" id="1.10.10.10">
    <property type="entry name" value="Winged helix-like DNA-binding domain superfamily/Winged helix DNA-binding domain"/>
    <property type="match status" value="1"/>
</dbReference>
<evidence type="ECO:0000313" key="5">
    <source>
        <dbReference type="EMBL" id="MCI2241146.1"/>
    </source>
</evidence>
<protein>
    <submittedName>
        <fullName evidence="5">GntR family transcriptional regulator</fullName>
    </submittedName>
</protein>
<dbReference type="InterPro" id="IPR000524">
    <property type="entry name" value="Tscrpt_reg_HTH_GntR"/>
</dbReference>
<keyword evidence="3" id="KW-0804">Transcription</keyword>
<dbReference type="Proteomes" id="UP001430755">
    <property type="component" value="Unassembled WGS sequence"/>
</dbReference>
<sequence>MILRIDQDSPDPLYVQVRNQVVGAIARGELLPGDRLPGVRALASDLGINLHTVNKAYAVLRDEGYLLMRGRSGAFVADTAQAASAARRADAEAHTAEALQALALEWRARGGDEPAFVALAAAQAAAVFGDPGVSGPRRDVGVLGLDARGDRLAPAECAADADAPAGAPLAPSDLAAPAAARA</sequence>
<dbReference type="Pfam" id="PF00392">
    <property type="entry name" value="GntR"/>
    <property type="match status" value="1"/>
</dbReference>
<keyword evidence="2" id="KW-0238">DNA-binding</keyword>
<dbReference type="PANTHER" id="PTHR38445">
    <property type="entry name" value="HTH-TYPE TRANSCRIPTIONAL REPRESSOR YTRA"/>
    <property type="match status" value="1"/>
</dbReference>
<comment type="caution">
    <text evidence="5">The sequence shown here is derived from an EMBL/GenBank/DDBJ whole genome shotgun (WGS) entry which is preliminary data.</text>
</comment>
<evidence type="ECO:0000313" key="6">
    <source>
        <dbReference type="Proteomes" id="UP001430755"/>
    </source>
</evidence>
<gene>
    <name evidence="5" type="ORF">LPT13_02115</name>
</gene>
<name>A0ABS9WE56_9ACTN</name>
<dbReference type="RefSeq" id="WP_242163008.1">
    <property type="nucleotide sequence ID" value="NZ_JAJMLW010000001.1"/>
</dbReference>
<reference evidence="5" key="1">
    <citation type="submission" date="2021-11" db="EMBL/GenBank/DDBJ databases">
        <title>A Novel Adlercreutzia Species, isolated from a Allomyrina dichotoma larva feces.</title>
        <authorList>
            <person name="Suh M.K."/>
        </authorList>
    </citation>
    <scope>NUCLEOTIDE SEQUENCE</scope>
    <source>
        <strain evidence="5">JBNU-10</strain>
    </source>
</reference>
<organism evidence="5 6">
    <name type="scientific">Adlercreutzia faecimuris</name>
    <dbReference type="NCBI Taxonomy" id="2897341"/>
    <lineage>
        <taxon>Bacteria</taxon>
        <taxon>Bacillati</taxon>
        <taxon>Actinomycetota</taxon>
        <taxon>Coriobacteriia</taxon>
        <taxon>Eggerthellales</taxon>
        <taxon>Eggerthellaceae</taxon>
        <taxon>Adlercreutzia</taxon>
    </lineage>
</organism>
<dbReference type="SMART" id="SM00345">
    <property type="entry name" value="HTH_GNTR"/>
    <property type="match status" value="1"/>
</dbReference>
<evidence type="ECO:0000256" key="2">
    <source>
        <dbReference type="ARBA" id="ARBA00023125"/>
    </source>
</evidence>
<keyword evidence="6" id="KW-1185">Reference proteome</keyword>
<dbReference type="SUPFAM" id="SSF46785">
    <property type="entry name" value="Winged helix' DNA-binding domain"/>
    <property type="match status" value="1"/>
</dbReference>